<feature type="domain" description="HTH cro/C1-type" evidence="1">
    <location>
        <begin position="21"/>
        <end position="75"/>
    </location>
</feature>
<dbReference type="Gene3D" id="1.10.260.40">
    <property type="entry name" value="lambda repressor-like DNA-binding domains"/>
    <property type="match status" value="1"/>
</dbReference>
<gene>
    <name evidence="2" type="ORF">Pr1d_51690</name>
</gene>
<dbReference type="CDD" id="cd00093">
    <property type="entry name" value="HTH_XRE"/>
    <property type="match status" value="1"/>
</dbReference>
<organism evidence="2 3">
    <name type="scientific">Bythopirellula goksoeyrii</name>
    <dbReference type="NCBI Taxonomy" id="1400387"/>
    <lineage>
        <taxon>Bacteria</taxon>
        <taxon>Pseudomonadati</taxon>
        <taxon>Planctomycetota</taxon>
        <taxon>Planctomycetia</taxon>
        <taxon>Pirellulales</taxon>
        <taxon>Lacipirellulaceae</taxon>
        <taxon>Bythopirellula</taxon>
    </lineage>
</organism>
<proteinExistence type="predicted"/>
<dbReference type="InterPro" id="IPR010982">
    <property type="entry name" value="Lambda_DNA-bd_dom_sf"/>
</dbReference>
<dbReference type="InterPro" id="IPR001387">
    <property type="entry name" value="Cro/C1-type_HTH"/>
</dbReference>
<dbReference type="GO" id="GO:0003677">
    <property type="term" value="F:DNA binding"/>
    <property type="evidence" value="ECO:0007669"/>
    <property type="project" value="InterPro"/>
</dbReference>
<dbReference type="SMART" id="SM00530">
    <property type="entry name" value="HTH_XRE"/>
    <property type="match status" value="1"/>
</dbReference>
<dbReference type="EMBL" id="CP042913">
    <property type="protein sequence ID" value="QEG37821.1"/>
    <property type="molecule type" value="Genomic_DNA"/>
</dbReference>
<dbReference type="KEGG" id="bgok:Pr1d_51690"/>
<sequence length="176" mass="19535">MHTTQSETQLHGLRLLPGANIRRLMARLDMTLQDVVGATGLDERTLRSMLQGSTRPHARTLHKLAHGLGVATDELFQDPFGNGQAAFDRATNPLVADVIDSHPEMFDDWHSTDYEELFSRMGVGGELTEEGTLSAAIAMNARRELQYQVSVILETGEADLLREFVGMLFRRVTEVG</sequence>
<evidence type="ECO:0000313" key="3">
    <source>
        <dbReference type="Proteomes" id="UP000323917"/>
    </source>
</evidence>
<dbReference type="OrthoDB" id="283395at2"/>
<accession>A0A5B9QUZ5</accession>
<protein>
    <recommendedName>
        <fullName evidence="1">HTH cro/C1-type domain-containing protein</fullName>
    </recommendedName>
</protein>
<dbReference type="Proteomes" id="UP000323917">
    <property type="component" value="Chromosome"/>
</dbReference>
<reference evidence="2 3" key="1">
    <citation type="submission" date="2019-08" db="EMBL/GenBank/DDBJ databases">
        <title>Deep-cultivation of Planctomycetes and their phenomic and genomic characterization uncovers novel biology.</title>
        <authorList>
            <person name="Wiegand S."/>
            <person name="Jogler M."/>
            <person name="Boedeker C."/>
            <person name="Pinto D."/>
            <person name="Vollmers J."/>
            <person name="Rivas-Marin E."/>
            <person name="Kohn T."/>
            <person name="Peeters S.H."/>
            <person name="Heuer A."/>
            <person name="Rast P."/>
            <person name="Oberbeckmann S."/>
            <person name="Bunk B."/>
            <person name="Jeske O."/>
            <person name="Meyerdierks A."/>
            <person name="Storesund J.E."/>
            <person name="Kallscheuer N."/>
            <person name="Luecker S."/>
            <person name="Lage O.M."/>
            <person name="Pohl T."/>
            <person name="Merkel B.J."/>
            <person name="Hornburger P."/>
            <person name="Mueller R.-W."/>
            <person name="Bruemmer F."/>
            <person name="Labrenz M."/>
            <person name="Spormann A.M."/>
            <person name="Op den Camp H."/>
            <person name="Overmann J."/>
            <person name="Amann R."/>
            <person name="Jetten M.S.M."/>
            <person name="Mascher T."/>
            <person name="Medema M.H."/>
            <person name="Devos D.P."/>
            <person name="Kaster A.-K."/>
            <person name="Ovreas L."/>
            <person name="Rohde M."/>
            <person name="Galperin M.Y."/>
            <person name="Jogler C."/>
        </authorList>
    </citation>
    <scope>NUCLEOTIDE SEQUENCE [LARGE SCALE GENOMIC DNA]</scope>
    <source>
        <strain evidence="2 3">Pr1d</strain>
    </source>
</reference>
<evidence type="ECO:0000259" key="1">
    <source>
        <dbReference type="PROSITE" id="PS50943"/>
    </source>
</evidence>
<dbReference type="AlphaFoldDB" id="A0A5B9QUZ5"/>
<dbReference type="RefSeq" id="WP_148075997.1">
    <property type="nucleotide sequence ID" value="NZ_CP042913.1"/>
</dbReference>
<evidence type="ECO:0000313" key="2">
    <source>
        <dbReference type="EMBL" id="QEG37821.1"/>
    </source>
</evidence>
<keyword evidence="3" id="KW-1185">Reference proteome</keyword>
<dbReference type="Pfam" id="PF13560">
    <property type="entry name" value="HTH_31"/>
    <property type="match status" value="1"/>
</dbReference>
<name>A0A5B9QUZ5_9BACT</name>
<dbReference type="SUPFAM" id="SSF47413">
    <property type="entry name" value="lambda repressor-like DNA-binding domains"/>
    <property type="match status" value="1"/>
</dbReference>
<dbReference type="PROSITE" id="PS50943">
    <property type="entry name" value="HTH_CROC1"/>
    <property type="match status" value="1"/>
</dbReference>